<accession>A0ABU1N7C4</accession>
<dbReference type="Proteomes" id="UP001184230">
    <property type="component" value="Unassembled WGS sequence"/>
</dbReference>
<evidence type="ECO:0000256" key="2">
    <source>
        <dbReference type="SAM" id="SignalP"/>
    </source>
</evidence>
<feature type="compositionally biased region" description="Pro residues" evidence="1">
    <location>
        <begin position="142"/>
        <end position="151"/>
    </location>
</feature>
<dbReference type="EMBL" id="JAVDRF010000001">
    <property type="protein sequence ID" value="MDR6534357.1"/>
    <property type="molecule type" value="Genomic_DNA"/>
</dbReference>
<evidence type="ECO:0000256" key="1">
    <source>
        <dbReference type="SAM" id="MobiDB-lite"/>
    </source>
</evidence>
<keyword evidence="5" id="KW-1185">Reference proteome</keyword>
<feature type="region of interest" description="Disordered" evidence="1">
    <location>
        <begin position="142"/>
        <end position="279"/>
    </location>
</feature>
<sequence>MNNKLAQRWIGIGTLALALPIAAAAQEAVARHTVNLRAGPSGEYPVVARLGPGQPFDVLGCISGYSWCDVVLPDGLRGWVYAGAIDYVYDNRRVPLATYGAIIGVPIVGFSIGNYWSNHYRDRPWYGEQRWWHGQRPPPPVAGWQPVPAPRPEWRPNPWHDRDPGYRRHADPGVRPYPGWQPPPGQRPPPDQGFRPPRPDRDIRPPQPGPDFHQRAIPGVQPPMHAQPPAMPQGVRPPQAQPAPPAARPPMPSAMPGADLRQRQMDRINRPPSSSDDRP</sequence>
<feature type="compositionally biased region" description="Basic and acidic residues" evidence="1">
    <location>
        <begin position="152"/>
        <end position="172"/>
    </location>
</feature>
<evidence type="ECO:0000313" key="4">
    <source>
        <dbReference type="EMBL" id="MDR6534357.1"/>
    </source>
</evidence>
<feature type="domain" description="SH3b" evidence="3">
    <location>
        <begin position="33"/>
        <end position="85"/>
    </location>
</feature>
<evidence type="ECO:0000313" key="5">
    <source>
        <dbReference type="Proteomes" id="UP001184230"/>
    </source>
</evidence>
<comment type="caution">
    <text evidence="4">The sequence shown here is derived from an EMBL/GenBank/DDBJ whole genome shotgun (WGS) entry which is preliminary data.</text>
</comment>
<name>A0ABU1N7C4_9BURK</name>
<protein>
    <submittedName>
        <fullName evidence="4">Uncharacterized protein YraI</fullName>
    </submittedName>
</protein>
<organism evidence="4 5">
    <name type="scientific">Variovorax soli</name>
    <dbReference type="NCBI Taxonomy" id="376815"/>
    <lineage>
        <taxon>Bacteria</taxon>
        <taxon>Pseudomonadati</taxon>
        <taxon>Pseudomonadota</taxon>
        <taxon>Betaproteobacteria</taxon>
        <taxon>Burkholderiales</taxon>
        <taxon>Comamonadaceae</taxon>
        <taxon>Variovorax</taxon>
    </lineage>
</organism>
<dbReference type="Pfam" id="PF08239">
    <property type="entry name" value="SH3_3"/>
    <property type="match status" value="1"/>
</dbReference>
<dbReference type="Gene3D" id="2.30.30.40">
    <property type="entry name" value="SH3 Domains"/>
    <property type="match status" value="1"/>
</dbReference>
<feature type="signal peptide" evidence="2">
    <location>
        <begin position="1"/>
        <end position="24"/>
    </location>
</feature>
<proteinExistence type="predicted"/>
<keyword evidence="2" id="KW-0732">Signal</keyword>
<feature type="compositionally biased region" description="Basic and acidic residues" evidence="1">
    <location>
        <begin position="260"/>
        <end position="279"/>
    </location>
</feature>
<reference evidence="4 5" key="1">
    <citation type="submission" date="2023-07" db="EMBL/GenBank/DDBJ databases">
        <title>Sorghum-associated microbial communities from plants grown in Nebraska, USA.</title>
        <authorList>
            <person name="Schachtman D."/>
        </authorList>
    </citation>
    <scope>NUCLEOTIDE SEQUENCE [LARGE SCALE GENOMIC DNA]</scope>
    <source>
        <strain evidence="4 5">DS1781</strain>
    </source>
</reference>
<feature type="compositionally biased region" description="Pro residues" evidence="1">
    <location>
        <begin position="239"/>
        <end position="253"/>
    </location>
</feature>
<feature type="chain" id="PRO_5047100574" evidence="2">
    <location>
        <begin position="25"/>
        <end position="279"/>
    </location>
</feature>
<dbReference type="InterPro" id="IPR003646">
    <property type="entry name" value="SH3-like_bac-type"/>
</dbReference>
<dbReference type="RefSeq" id="WP_309897754.1">
    <property type="nucleotide sequence ID" value="NZ_JAVDRF010000001.1"/>
</dbReference>
<gene>
    <name evidence="4" type="ORF">J2739_000117</name>
</gene>
<feature type="compositionally biased region" description="Pro residues" evidence="1">
    <location>
        <begin position="179"/>
        <end position="191"/>
    </location>
</feature>
<evidence type="ECO:0000259" key="3">
    <source>
        <dbReference type="Pfam" id="PF08239"/>
    </source>
</evidence>